<feature type="compositionally biased region" description="Low complexity" evidence="2">
    <location>
        <begin position="93"/>
        <end position="109"/>
    </location>
</feature>
<dbReference type="Gene3D" id="1.25.40.20">
    <property type="entry name" value="Ankyrin repeat-containing domain"/>
    <property type="match status" value="1"/>
</dbReference>
<dbReference type="SMART" id="SM00248">
    <property type="entry name" value="ANK"/>
    <property type="match status" value="3"/>
</dbReference>
<evidence type="ECO:0000256" key="1">
    <source>
        <dbReference type="ARBA" id="ARBA00005843"/>
    </source>
</evidence>
<comment type="similarity">
    <text evidence="1">Belongs to the protein kinase superfamily. TKL Ser/Thr protein kinase family.</text>
</comment>
<feature type="compositionally biased region" description="Acidic residues" evidence="2">
    <location>
        <begin position="209"/>
        <end position="224"/>
    </location>
</feature>
<dbReference type="InterPro" id="IPR000719">
    <property type="entry name" value="Prot_kinase_dom"/>
</dbReference>
<name>A0A507F570_9FUNG</name>
<organism evidence="4 5">
    <name type="scientific">Chytriomyces confervae</name>
    <dbReference type="NCBI Taxonomy" id="246404"/>
    <lineage>
        <taxon>Eukaryota</taxon>
        <taxon>Fungi</taxon>
        <taxon>Fungi incertae sedis</taxon>
        <taxon>Chytridiomycota</taxon>
        <taxon>Chytridiomycota incertae sedis</taxon>
        <taxon>Chytridiomycetes</taxon>
        <taxon>Chytridiales</taxon>
        <taxon>Chytriomycetaceae</taxon>
        <taxon>Chytriomyces</taxon>
    </lineage>
</organism>
<accession>A0A507F570</accession>
<dbReference type="Pfam" id="PF07714">
    <property type="entry name" value="PK_Tyr_Ser-Thr"/>
    <property type="match status" value="1"/>
</dbReference>
<dbReference type="STRING" id="246404.A0A507F570"/>
<dbReference type="Gene3D" id="1.10.510.10">
    <property type="entry name" value="Transferase(Phosphotransferase) domain 1"/>
    <property type="match status" value="1"/>
</dbReference>
<keyword evidence="5" id="KW-1185">Reference proteome</keyword>
<sequence length="1117" mass="123421">MEIGQPSPGPGMAAVFRLASTINILADNTQFDRRRIRRMADRIETLVHNVNSMALPAPPPVSPLHKTQSTDSFLEHRSRPSTPNRLGQTDPHSPQSPTAATPSTPTSPSNPNLKARFLPSHLSIDALILLLERIKSFMRNNATEDLLRILGTRKRFEDRLRKYQGLIPTADAWDLEDGIDFVQDAETLKSILVSHIEKATGDKSYYDTTDGENNDGDSGEDTDDDYDFLSNTNIPRGLYPAAKLFSQRRLLELENLSRQEMELNAVFGNFSEDNDPQSNSNHSSRNSLTSIGYVESADASTNYSIHPGLEIKWLRLVLKALSKERPDSTITVSPYDLDEDGDGAPLGPTGISESLKGILYSKNEETNATETSIVVIKKFIPSKRRHGNLLIAKMSSWFEIESEKRILSVIGSSFSTQPQILVTPFMKNGNILSYSKANPGHSLRLLHETAAGMASLHSMGILHGALRSCNVLVDDYGKPVLADFGLWDYRVEMAAEGIARNGWRRWAAPEILRGGALRPQSDMYSFAMTMYEILTGDVPFLNRLHDPDDPESQFDAEAEESEITRLILFEAIRPLKPSYCPEKLWTLIESCWTQDLLQRPSFANVEIQLKGLLKLQNSFRRQSQIKTRMDAFVVEMPLDDMMSSVLAVGQPPVSRPGTPTRLGSLDPSTTGEKSSGAFANINVSTLRYSILSDGSSSSNMSDQTFASRAVSPDKISLNLKFNLDSHPILTTVPSIPLGIDLPPTSPGSTADGSDHDQDILEVDSAEEWDSDFEDILLKYWESLFPSDLKSVRWDTFTSVLRAKRYPTFVGYNSSFKSTLIQPASPKHEQHKLQQQEGHVTFSTFQKFAATRIPQSDRDSLDTIPRSIDLLFAPYCAAFNAEVDPASVGPIDVRRVHDMLVSATNGFHVGPAEQPLLHMVGGVAEAGGLDVLKMLVDERVVLPGGQNGQSEMNFRTFANTVFDGKGWLPLHVVCKMSGLRNGEVVDLFLTEGKADSSLKTRKGGWTCFHIGAWVGNSATMKSLLVSLPPGEESLRVLEMPDDEGWTCLKHAARYGHVEIVKMIVGRFEEFCSGSGGGVDNGEEAGDARMRSFCKPALDLARTLRFVEVEALLEAFTSS</sequence>
<dbReference type="AlphaFoldDB" id="A0A507F570"/>
<dbReference type="InterPro" id="IPR051681">
    <property type="entry name" value="Ser/Thr_Kinases-Pseudokinases"/>
</dbReference>
<evidence type="ECO:0000313" key="5">
    <source>
        <dbReference type="Proteomes" id="UP000320333"/>
    </source>
</evidence>
<reference evidence="4 5" key="1">
    <citation type="journal article" date="2019" name="Sci. Rep.">
        <title>Comparative genomics of chytrid fungi reveal insights into the obligate biotrophic and pathogenic lifestyle of Synchytrium endobioticum.</title>
        <authorList>
            <person name="van de Vossenberg B.T.L.H."/>
            <person name="Warris S."/>
            <person name="Nguyen H.D.T."/>
            <person name="van Gent-Pelzer M.P.E."/>
            <person name="Joly D.L."/>
            <person name="van de Geest H.C."/>
            <person name="Bonants P.J.M."/>
            <person name="Smith D.S."/>
            <person name="Levesque C.A."/>
            <person name="van der Lee T.A.J."/>
        </authorList>
    </citation>
    <scope>NUCLEOTIDE SEQUENCE [LARGE SCALE GENOMIC DNA]</scope>
    <source>
        <strain evidence="4 5">CBS 675.73</strain>
    </source>
</reference>
<protein>
    <recommendedName>
        <fullName evidence="3">Protein kinase domain-containing protein</fullName>
    </recommendedName>
</protein>
<feature type="region of interest" description="Disordered" evidence="2">
    <location>
        <begin position="650"/>
        <end position="676"/>
    </location>
</feature>
<dbReference type="PROSITE" id="PS50011">
    <property type="entry name" value="PROTEIN_KINASE_DOM"/>
    <property type="match status" value="1"/>
</dbReference>
<dbReference type="SUPFAM" id="SSF48403">
    <property type="entry name" value="Ankyrin repeat"/>
    <property type="match status" value="1"/>
</dbReference>
<comment type="caution">
    <text evidence="4">The sequence shown here is derived from an EMBL/GenBank/DDBJ whole genome shotgun (WGS) entry which is preliminary data.</text>
</comment>
<feature type="region of interest" description="Disordered" evidence="2">
    <location>
        <begin position="203"/>
        <end position="224"/>
    </location>
</feature>
<dbReference type="PANTHER" id="PTHR44329">
    <property type="entry name" value="SERINE/THREONINE-PROTEIN KINASE TNNI3K-RELATED"/>
    <property type="match status" value="1"/>
</dbReference>
<dbReference type="InterPro" id="IPR011009">
    <property type="entry name" value="Kinase-like_dom_sf"/>
</dbReference>
<dbReference type="OrthoDB" id="2139971at2759"/>
<dbReference type="GO" id="GO:0005524">
    <property type="term" value="F:ATP binding"/>
    <property type="evidence" value="ECO:0007669"/>
    <property type="project" value="InterPro"/>
</dbReference>
<dbReference type="InterPro" id="IPR001245">
    <property type="entry name" value="Ser-Thr/Tyr_kinase_cat_dom"/>
</dbReference>
<evidence type="ECO:0000256" key="2">
    <source>
        <dbReference type="SAM" id="MobiDB-lite"/>
    </source>
</evidence>
<feature type="domain" description="Protein kinase" evidence="3">
    <location>
        <begin position="285"/>
        <end position="620"/>
    </location>
</feature>
<evidence type="ECO:0000313" key="4">
    <source>
        <dbReference type="EMBL" id="TPX70528.1"/>
    </source>
</evidence>
<dbReference type="Proteomes" id="UP000320333">
    <property type="component" value="Unassembled WGS sequence"/>
</dbReference>
<dbReference type="EMBL" id="QEAP01000281">
    <property type="protein sequence ID" value="TPX70528.1"/>
    <property type="molecule type" value="Genomic_DNA"/>
</dbReference>
<dbReference type="GO" id="GO:0004674">
    <property type="term" value="F:protein serine/threonine kinase activity"/>
    <property type="evidence" value="ECO:0007669"/>
    <property type="project" value="TreeGrafter"/>
</dbReference>
<dbReference type="Pfam" id="PF00023">
    <property type="entry name" value="Ank"/>
    <property type="match status" value="1"/>
</dbReference>
<dbReference type="PANTHER" id="PTHR44329:SF140">
    <property type="entry name" value="INACTIVE PROTEIN TYROSINE KINASE PTKL"/>
    <property type="match status" value="1"/>
</dbReference>
<feature type="region of interest" description="Disordered" evidence="2">
    <location>
        <begin position="53"/>
        <end position="114"/>
    </location>
</feature>
<evidence type="ECO:0000259" key="3">
    <source>
        <dbReference type="PROSITE" id="PS50011"/>
    </source>
</evidence>
<gene>
    <name evidence="4" type="ORF">CcCBS67573_g06502</name>
</gene>
<dbReference type="InterPro" id="IPR002110">
    <property type="entry name" value="Ankyrin_rpt"/>
</dbReference>
<feature type="compositionally biased region" description="Polar residues" evidence="2">
    <location>
        <begin position="80"/>
        <end position="92"/>
    </location>
</feature>
<proteinExistence type="inferred from homology"/>
<dbReference type="SUPFAM" id="SSF56112">
    <property type="entry name" value="Protein kinase-like (PK-like)"/>
    <property type="match status" value="1"/>
</dbReference>
<dbReference type="InterPro" id="IPR036770">
    <property type="entry name" value="Ankyrin_rpt-contain_sf"/>
</dbReference>